<evidence type="ECO:0000313" key="1">
    <source>
        <dbReference type="EMBL" id="KAK7508113.1"/>
    </source>
</evidence>
<evidence type="ECO:0000313" key="2">
    <source>
        <dbReference type="Proteomes" id="UP001519460"/>
    </source>
</evidence>
<proteinExistence type="predicted"/>
<dbReference type="EMBL" id="JACVVK020000002">
    <property type="protein sequence ID" value="KAK7508113.1"/>
    <property type="molecule type" value="Genomic_DNA"/>
</dbReference>
<name>A0ABD0MA40_9CAEN</name>
<dbReference type="Proteomes" id="UP001519460">
    <property type="component" value="Unassembled WGS sequence"/>
</dbReference>
<comment type="caution">
    <text evidence="1">The sequence shown here is derived from an EMBL/GenBank/DDBJ whole genome shotgun (WGS) entry which is preliminary data.</text>
</comment>
<accession>A0ABD0MA40</accession>
<protein>
    <submittedName>
        <fullName evidence="1">Uncharacterized protein</fullName>
    </submittedName>
</protein>
<feature type="non-terminal residue" evidence="1">
    <location>
        <position position="1"/>
    </location>
</feature>
<sequence>WPPVVSAVPGNKGLVILHLQQIPARAGWITCPLSLLARPNIDFGAKYFHFATAVSRAMFERRFGRSEPRSASVLASFSEAATAEGLSSAAFASHITAQKNPDNRLCLFSKSAEALAWNGERGLAKSQHCRASALIRQLLRVAMFGFGHLSRRQQSQH</sequence>
<gene>
    <name evidence="1" type="ORF">BaRGS_00000352</name>
</gene>
<feature type="non-terminal residue" evidence="1">
    <location>
        <position position="157"/>
    </location>
</feature>
<dbReference type="AlphaFoldDB" id="A0ABD0MA40"/>
<organism evidence="1 2">
    <name type="scientific">Batillaria attramentaria</name>
    <dbReference type="NCBI Taxonomy" id="370345"/>
    <lineage>
        <taxon>Eukaryota</taxon>
        <taxon>Metazoa</taxon>
        <taxon>Spiralia</taxon>
        <taxon>Lophotrochozoa</taxon>
        <taxon>Mollusca</taxon>
        <taxon>Gastropoda</taxon>
        <taxon>Caenogastropoda</taxon>
        <taxon>Sorbeoconcha</taxon>
        <taxon>Cerithioidea</taxon>
        <taxon>Batillariidae</taxon>
        <taxon>Batillaria</taxon>
    </lineage>
</organism>
<keyword evidence="2" id="KW-1185">Reference proteome</keyword>
<reference evidence="1 2" key="1">
    <citation type="journal article" date="2023" name="Sci. Data">
        <title>Genome assembly of the Korean intertidal mud-creeper Batillaria attramentaria.</title>
        <authorList>
            <person name="Patra A.K."/>
            <person name="Ho P.T."/>
            <person name="Jun S."/>
            <person name="Lee S.J."/>
            <person name="Kim Y."/>
            <person name="Won Y.J."/>
        </authorList>
    </citation>
    <scope>NUCLEOTIDE SEQUENCE [LARGE SCALE GENOMIC DNA]</scope>
    <source>
        <strain evidence="1">Wonlab-2016</strain>
    </source>
</reference>